<dbReference type="AlphaFoldDB" id="A0A165BFL2"/>
<evidence type="ECO:0000313" key="2">
    <source>
        <dbReference type="EMBL" id="KZV80540.1"/>
    </source>
</evidence>
<feature type="compositionally biased region" description="Polar residues" evidence="1">
    <location>
        <begin position="164"/>
        <end position="202"/>
    </location>
</feature>
<feature type="compositionally biased region" description="Basic and acidic residues" evidence="1">
    <location>
        <begin position="143"/>
        <end position="159"/>
    </location>
</feature>
<proteinExistence type="predicted"/>
<feature type="region of interest" description="Disordered" evidence="1">
    <location>
        <begin position="1"/>
        <end position="202"/>
    </location>
</feature>
<feature type="compositionally biased region" description="Polar residues" evidence="1">
    <location>
        <begin position="44"/>
        <end position="59"/>
    </location>
</feature>
<dbReference type="Proteomes" id="UP000077266">
    <property type="component" value="Unassembled WGS sequence"/>
</dbReference>
<gene>
    <name evidence="2" type="ORF">EXIGLDRAFT_705096</name>
</gene>
<feature type="compositionally biased region" description="Polar residues" evidence="1">
    <location>
        <begin position="23"/>
        <end position="33"/>
    </location>
</feature>
<evidence type="ECO:0000256" key="1">
    <source>
        <dbReference type="SAM" id="MobiDB-lite"/>
    </source>
</evidence>
<feature type="compositionally biased region" description="Pro residues" evidence="1">
    <location>
        <begin position="89"/>
        <end position="98"/>
    </location>
</feature>
<protein>
    <submittedName>
        <fullName evidence="2">Uncharacterized protein</fullName>
    </submittedName>
</protein>
<feature type="non-terminal residue" evidence="2">
    <location>
        <position position="202"/>
    </location>
</feature>
<sequence>MSQIRRKSTWPDPGVEGLRTRRQAASTAPTNAKPQPKPSAPLNEVQNTKLPSDNTGKSSKGNKAKTKTPGAHETGATRTLPPKTVTPTPGTPAHPLPPKGQNKHDSAGETDMHKTVSGAGDPAAKQTKASDTDNKTDGSASDTDNKTDTSASDTDKKTDTSASGTNKKTNASASDTNKKTNASASDTNKKTNASASDTNKKT</sequence>
<feature type="compositionally biased region" description="Low complexity" evidence="1">
    <location>
        <begin position="77"/>
        <end position="88"/>
    </location>
</feature>
<name>A0A165BFL2_EXIGL</name>
<evidence type="ECO:0000313" key="3">
    <source>
        <dbReference type="Proteomes" id="UP000077266"/>
    </source>
</evidence>
<dbReference type="EMBL" id="KV426471">
    <property type="protein sequence ID" value="KZV80540.1"/>
    <property type="molecule type" value="Genomic_DNA"/>
</dbReference>
<organism evidence="2 3">
    <name type="scientific">Exidia glandulosa HHB12029</name>
    <dbReference type="NCBI Taxonomy" id="1314781"/>
    <lineage>
        <taxon>Eukaryota</taxon>
        <taxon>Fungi</taxon>
        <taxon>Dikarya</taxon>
        <taxon>Basidiomycota</taxon>
        <taxon>Agaricomycotina</taxon>
        <taxon>Agaricomycetes</taxon>
        <taxon>Auriculariales</taxon>
        <taxon>Exidiaceae</taxon>
        <taxon>Exidia</taxon>
    </lineage>
</organism>
<reference evidence="2 3" key="1">
    <citation type="journal article" date="2016" name="Mol. Biol. Evol.">
        <title>Comparative Genomics of Early-Diverging Mushroom-Forming Fungi Provides Insights into the Origins of Lignocellulose Decay Capabilities.</title>
        <authorList>
            <person name="Nagy L.G."/>
            <person name="Riley R."/>
            <person name="Tritt A."/>
            <person name="Adam C."/>
            <person name="Daum C."/>
            <person name="Floudas D."/>
            <person name="Sun H."/>
            <person name="Yadav J.S."/>
            <person name="Pangilinan J."/>
            <person name="Larsson K.H."/>
            <person name="Matsuura K."/>
            <person name="Barry K."/>
            <person name="Labutti K."/>
            <person name="Kuo R."/>
            <person name="Ohm R.A."/>
            <person name="Bhattacharya S.S."/>
            <person name="Shirouzu T."/>
            <person name="Yoshinaga Y."/>
            <person name="Martin F.M."/>
            <person name="Grigoriev I.V."/>
            <person name="Hibbett D.S."/>
        </authorList>
    </citation>
    <scope>NUCLEOTIDE SEQUENCE [LARGE SCALE GENOMIC DNA]</scope>
    <source>
        <strain evidence="2 3">HHB12029</strain>
    </source>
</reference>
<keyword evidence="3" id="KW-1185">Reference proteome</keyword>
<accession>A0A165BFL2</accession>
<dbReference type="InParanoid" id="A0A165BFL2"/>
<feature type="compositionally biased region" description="Basic and acidic residues" evidence="1">
    <location>
        <begin position="102"/>
        <end position="114"/>
    </location>
</feature>